<dbReference type="SUPFAM" id="SSF81301">
    <property type="entry name" value="Nucleotidyltransferase"/>
    <property type="match status" value="1"/>
</dbReference>
<evidence type="ECO:0000259" key="1">
    <source>
        <dbReference type="Pfam" id="PF18765"/>
    </source>
</evidence>
<accession>A0A124FWX8</accession>
<dbReference type="Pfam" id="PF18765">
    <property type="entry name" value="Polbeta"/>
    <property type="match status" value="1"/>
</dbReference>
<dbReference type="InterPro" id="IPR041633">
    <property type="entry name" value="Polbeta"/>
</dbReference>
<dbReference type="AlphaFoldDB" id="A0A124FWX8"/>
<dbReference type="Proteomes" id="UP000053860">
    <property type="component" value="Unassembled WGS sequence"/>
</dbReference>
<reference evidence="3" key="1">
    <citation type="journal article" date="2015" name="MBio">
        <title>Genome-Resolved Metagenomic Analysis Reveals Roles for Candidate Phyla and Other Microbial Community Members in Biogeochemical Transformations in Oil Reservoirs.</title>
        <authorList>
            <person name="Hu P."/>
            <person name="Tom L."/>
            <person name="Singh A."/>
            <person name="Thomas B.C."/>
            <person name="Baker B.J."/>
            <person name="Piceno Y.M."/>
            <person name="Andersen G.L."/>
            <person name="Banfield J.F."/>
        </authorList>
    </citation>
    <scope>NUCLEOTIDE SEQUENCE [LARGE SCALE GENOMIC DNA]</scope>
</reference>
<evidence type="ECO:0000313" key="3">
    <source>
        <dbReference type="Proteomes" id="UP000053860"/>
    </source>
</evidence>
<feature type="domain" description="Polymerase beta nucleotidyltransferase" evidence="1">
    <location>
        <begin position="10"/>
        <end position="69"/>
    </location>
</feature>
<comment type="caution">
    <text evidence="2">The sequence shown here is derived from an EMBL/GenBank/DDBJ whole genome shotgun (WGS) entry which is preliminary data.</text>
</comment>
<organism evidence="2 3">
    <name type="scientific">Proteiniphilum acetatigenes</name>
    <dbReference type="NCBI Taxonomy" id="294710"/>
    <lineage>
        <taxon>Bacteria</taxon>
        <taxon>Pseudomonadati</taxon>
        <taxon>Bacteroidota</taxon>
        <taxon>Bacteroidia</taxon>
        <taxon>Bacteroidales</taxon>
        <taxon>Dysgonomonadaceae</taxon>
        <taxon>Proteiniphilum</taxon>
    </lineage>
</organism>
<gene>
    <name evidence="2" type="ORF">XD92_1265</name>
</gene>
<dbReference type="Gene3D" id="3.30.460.10">
    <property type="entry name" value="Beta Polymerase, domain 2"/>
    <property type="match status" value="1"/>
</dbReference>
<dbReference type="PANTHER" id="PTHR33933">
    <property type="entry name" value="NUCLEOTIDYLTRANSFERASE"/>
    <property type="match status" value="1"/>
</dbReference>
<dbReference type="PANTHER" id="PTHR33933:SF1">
    <property type="entry name" value="PROTEIN ADENYLYLTRANSFERASE MNTA-RELATED"/>
    <property type="match status" value="1"/>
</dbReference>
<dbReference type="CDD" id="cd05403">
    <property type="entry name" value="NT_KNTase_like"/>
    <property type="match status" value="1"/>
</dbReference>
<dbReference type="EMBL" id="LGGN01000272">
    <property type="protein sequence ID" value="KUK76297.1"/>
    <property type="molecule type" value="Genomic_DNA"/>
</dbReference>
<proteinExistence type="predicted"/>
<protein>
    <submittedName>
        <fullName evidence="2">DNA polymerase beta domain protein region</fullName>
    </submittedName>
</protein>
<sequence>MKKQDNVIERIVRLAQKEFPESEIFLYGSRARRDNKSDSDWDLLVLLDAQDVSFNKERKIIDDFYDLELDIGEALSPLIYSKSDWEEKYVHTPLFENISREGIRIK</sequence>
<evidence type="ECO:0000313" key="2">
    <source>
        <dbReference type="EMBL" id="KUK76297.1"/>
    </source>
</evidence>
<dbReference type="InterPro" id="IPR052548">
    <property type="entry name" value="Type_VII_TA_antitoxin"/>
</dbReference>
<name>A0A124FWX8_9BACT</name>
<dbReference type="InterPro" id="IPR043519">
    <property type="entry name" value="NT_sf"/>
</dbReference>